<keyword evidence="2" id="KW-1185">Reference proteome</keyword>
<dbReference type="InterPro" id="IPR050383">
    <property type="entry name" value="GlyoxalaseI/FosfomycinResist"/>
</dbReference>
<reference evidence="1 2" key="1">
    <citation type="journal article" date="2019" name="Emerg. Microbes Infect.">
        <title>Comprehensive subspecies identification of 175 nontuberculous mycobacteria species based on 7547 genomic profiles.</title>
        <authorList>
            <person name="Matsumoto Y."/>
            <person name="Kinjo T."/>
            <person name="Motooka D."/>
            <person name="Nabeya D."/>
            <person name="Jung N."/>
            <person name="Uechi K."/>
            <person name="Horii T."/>
            <person name="Iida T."/>
            <person name="Fujita J."/>
            <person name="Nakamura S."/>
        </authorList>
    </citation>
    <scope>NUCLEOTIDE SEQUENCE [LARGE SCALE GENOMIC DNA]</scope>
    <source>
        <strain evidence="1 2">JCM 14738</strain>
    </source>
</reference>
<name>A0A1X1TKF7_9MYCO</name>
<proteinExistence type="predicted"/>
<gene>
    <name evidence="1" type="ORF">MCNS_57420</name>
</gene>
<dbReference type="InterPro" id="IPR037523">
    <property type="entry name" value="VOC_core"/>
</dbReference>
<dbReference type="InterPro" id="IPR004360">
    <property type="entry name" value="Glyas_Fos-R_dOase_dom"/>
</dbReference>
<dbReference type="OrthoDB" id="317332at2"/>
<accession>A0A1X1TKF7</accession>
<protein>
    <submittedName>
        <fullName evidence="1">Uncharacterized protein</fullName>
    </submittedName>
</protein>
<dbReference type="Proteomes" id="UP000467385">
    <property type="component" value="Chromosome"/>
</dbReference>
<dbReference type="EMBL" id="AP022613">
    <property type="protein sequence ID" value="BBZ42679.1"/>
    <property type="molecule type" value="Genomic_DNA"/>
</dbReference>
<dbReference type="Gene3D" id="3.10.180.10">
    <property type="entry name" value="2,3-Dihydroxybiphenyl 1,2-Dioxygenase, domain 1"/>
    <property type="match status" value="1"/>
</dbReference>
<sequence>MPEPLPLQRFSHLCIGVSDMDVSLAFYTGLLGMDVVFDVALDGAGLDAVTGTSDAAGRMVGGLIAGTMIELLDLGDVPVAPDGPHRGYTNMSFTVADVDAVHQRVVERGDVKCVPPVDIGGVRMMFVYDPDGTPIEFIELPGGAETTEQMWRPGG</sequence>
<dbReference type="RefSeq" id="WP_085231858.1">
    <property type="nucleotide sequence ID" value="NZ_AP022613.1"/>
</dbReference>
<dbReference type="PANTHER" id="PTHR21366">
    <property type="entry name" value="GLYOXALASE FAMILY PROTEIN"/>
    <property type="match status" value="1"/>
</dbReference>
<dbReference type="SUPFAM" id="SSF54593">
    <property type="entry name" value="Glyoxalase/Bleomycin resistance protein/Dihydroxybiphenyl dioxygenase"/>
    <property type="match status" value="1"/>
</dbReference>
<evidence type="ECO:0000313" key="1">
    <source>
        <dbReference type="EMBL" id="BBZ42679.1"/>
    </source>
</evidence>
<dbReference type="InterPro" id="IPR029068">
    <property type="entry name" value="Glyas_Bleomycin-R_OHBP_Dase"/>
</dbReference>
<dbReference type="AlphaFoldDB" id="A0A1X1TKF7"/>
<evidence type="ECO:0000313" key="2">
    <source>
        <dbReference type="Proteomes" id="UP000467385"/>
    </source>
</evidence>
<dbReference type="Pfam" id="PF00903">
    <property type="entry name" value="Glyoxalase"/>
    <property type="match status" value="1"/>
</dbReference>
<organism evidence="1 2">
    <name type="scientific">Mycobacterium conspicuum</name>
    <dbReference type="NCBI Taxonomy" id="44010"/>
    <lineage>
        <taxon>Bacteria</taxon>
        <taxon>Bacillati</taxon>
        <taxon>Actinomycetota</taxon>
        <taxon>Actinomycetes</taxon>
        <taxon>Mycobacteriales</taxon>
        <taxon>Mycobacteriaceae</taxon>
        <taxon>Mycobacterium</taxon>
    </lineage>
</organism>
<dbReference type="STRING" id="44010.AWC00_06450"/>
<dbReference type="PROSITE" id="PS51819">
    <property type="entry name" value="VOC"/>
    <property type="match status" value="1"/>
</dbReference>